<keyword evidence="2" id="KW-1185">Reference proteome</keyword>
<comment type="caution">
    <text evidence="1">The sequence shown here is derived from an EMBL/GenBank/DDBJ whole genome shotgun (WGS) entry which is preliminary data.</text>
</comment>
<protein>
    <submittedName>
        <fullName evidence="1">Uncharacterized protein</fullName>
    </submittedName>
</protein>
<dbReference type="Proteomes" id="UP001062846">
    <property type="component" value="Chromosome 13"/>
</dbReference>
<organism evidence="1 2">
    <name type="scientific">Rhododendron molle</name>
    <name type="common">Chinese azalea</name>
    <name type="synonym">Azalea mollis</name>
    <dbReference type="NCBI Taxonomy" id="49168"/>
    <lineage>
        <taxon>Eukaryota</taxon>
        <taxon>Viridiplantae</taxon>
        <taxon>Streptophyta</taxon>
        <taxon>Embryophyta</taxon>
        <taxon>Tracheophyta</taxon>
        <taxon>Spermatophyta</taxon>
        <taxon>Magnoliopsida</taxon>
        <taxon>eudicotyledons</taxon>
        <taxon>Gunneridae</taxon>
        <taxon>Pentapetalae</taxon>
        <taxon>asterids</taxon>
        <taxon>Ericales</taxon>
        <taxon>Ericaceae</taxon>
        <taxon>Ericoideae</taxon>
        <taxon>Rhodoreae</taxon>
        <taxon>Rhododendron</taxon>
    </lineage>
</organism>
<name>A0ACC0L5S9_RHOML</name>
<dbReference type="EMBL" id="CM046400">
    <property type="protein sequence ID" value="KAI8524103.1"/>
    <property type="molecule type" value="Genomic_DNA"/>
</dbReference>
<reference evidence="1" key="1">
    <citation type="submission" date="2022-02" db="EMBL/GenBank/DDBJ databases">
        <title>Plant Genome Project.</title>
        <authorList>
            <person name="Zhang R.-G."/>
        </authorList>
    </citation>
    <scope>NUCLEOTIDE SEQUENCE</scope>
    <source>
        <strain evidence="1">AT1</strain>
    </source>
</reference>
<evidence type="ECO:0000313" key="1">
    <source>
        <dbReference type="EMBL" id="KAI8524103.1"/>
    </source>
</evidence>
<evidence type="ECO:0000313" key="2">
    <source>
        <dbReference type="Proteomes" id="UP001062846"/>
    </source>
</evidence>
<proteinExistence type="predicted"/>
<gene>
    <name evidence="1" type="ORF">RHMOL_Rhmol13G0123500</name>
</gene>
<accession>A0ACC0L5S9</accession>
<sequence>MSGTSMIVTCINKEETENLIKVYCLQRWFSEVKPWKGQATCIERFVWLCCYGFPLNGWSNNSYKAIGELWGHFHLYE</sequence>